<evidence type="ECO:0000256" key="1">
    <source>
        <dbReference type="SAM" id="Phobius"/>
    </source>
</evidence>
<name>A0A6L3SZX3_9HYPH</name>
<organism evidence="2 3">
    <name type="scientific">Methylobacterium soli</name>
    <dbReference type="NCBI Taxonomy" id="553447"/>
    <lineage>
        <taxon>Bacteria</taxon>
        <taxon>Pseudomonadati</taxon>
        <taxon>Pseudomonadota</taxon>
        <taxon>Alphaproteobacteria</taxon>
        <taxon>Hyphomicrobiales</taxon>
        <taxon>Methylobacteriaceae</taxon>
        <taxon>Methylobacterium</taxon>
    </lineage>
</organism>
<accession>A0A6L3SZX3</accession>
<dbReference type="RefSeq" id="WP_151000493.1">
    <property type="nucleotide sequence ID" value="NZ_BPQY01000340.1"/>
</dbReference>
<gene>
    <name evidence="2" type="ORF">F6X53_13245</name>
</gene>
<dbReference type="EMBL" id="VZZK01000011">
    <property type="protein sequence ID" value="KAB1078960.1"/>
    <property type="molecule type" value="Genomic_DNA"/>
</dbReference>
<comment type="caution">
    <text evidence="2">The sequence shown here is derived from an EMBL/GenBank/DDBJ whole genome shotgun (WGS) entry which is preliminary data.</text>
</comment>
<proteinExistence type="predicted"/>
<feature type="transmembrane region" description="Helical" evidence="1">
    <location>
        <begin position="20"/>
        <end position="39"/>
    </location>
</feature>
<feature type="transmembrane region" description="Helical" evidence="1">
    <location>
        <begin position="51"/>
        <end position="70"/>
    </location>
</feature>
<dbReference type="OrthoDB" id="8003163at2"/>
<dbReference type="Proteomes" id="UP000474159">
    <property type="component" value="Unassembled WGS sequence"/>
</dbReference>
<protein>
    <submittedName>
        <fullName evidence="2">Uncharacterized protein</fullName>
    </submittedName>
</protein>
<dbReference type="AlphaFoldDB" id="A0A6L3SZX3"/>
<keyword evidence="1" id="KW-1133">Transmembrane helix</keyword>
<keyword evidence="3" id="KW-1185">Reference proteome</keyword>
<keyword evidence="1" id="KW-0472">Membrane</keyword>
<evidence type="ECO:0000313" key="2">
    <source>
        <dbReference type="EMBL" id="KAB1078960.1"/>
    </source>
</evidence>
<sequence length="76" mass="8171">MIIAGVLFIVGAAMGGRYNILAALFMSALIVAVFVTLWLRTGELDGMKALILAAYLSAFQAGYLTGSYWVTPRDPQ</sequence>
<keyword evidence="1" id="KW-0812">Transmembrane</keyword>
<evidence type="ECO:0000313" key="3">
    <source>
        <dbReference type="Proteomes" id="UP000474159"/>
    </source>
</evidence>
<reference evidence="2 3" key="1">
    <citation type="submission" date="2019-09" db="EMBL/GenBank/DDBJ databases">
        <title>YIM 48816 draft genome.</title>
        <authorList>
            <person name="Jiang L."/>
        </authorList>
    </citation>
    <scope>NUCLEOTIDE SEQUENCE [LARGE SCALE GENOMIC DNA]</scope>
    <source>
        <strain evidence="2 3">YIM 48816</strain>
    </source>
</reference>